<feature type="compositionally biased region" description="Polar residues" evidence="1">
    <location>
        <begin position="109"/>
        <end position="121"/>
    </location>
</feature>
<feature type="compositionally biased region" description="Polar residues" evidence="1">
    <location>
        <begin position="24"/>
        <end position="36"/>
    </location>
</feature>
<evidence type="ECO:0000313" key="2">
    <source>
        <dbReference type="Ensembl" id="ENSPTXP00000026083.1"/>
    </source>
</evidence>
<feature type="region of interest" description="Disordered" evidence="1">
    <location>
        <begin position="109"/>
        <end position="137"/>
    </location>
</feature>
<protein>
    <submittedName>
        <fullName evidence="2">Uncharacterized protein</fullName>
    </submittedName>
</protein>
<accession>A0A670ZTG5</accession>
<dbReference type="Proteomes" id="UP000472273">
    <property type="component" value="Unplaced"/>
</dbReference>
<reference evidence="2" key="1">
    <citation type="submission" date="2025-08" db="UniProtKB">
        <authorList>
            <consortium name="Ensembl"/>
        </authorList>
    </citation>
    <scope>IDENTIFICATION</scope>
</reference>
<feature type="compositionally biased region" description="Basic and acidic residues" evidence="1">
    <location>
        <begin position="125"/>
        <end position="137"/>
    </location>
</feature>
<dbReference type="GeneTree" id="ENSGT00990000212917"/>
<dbReference type="AlphaFoldDB" id="A0A670ZTG5"/>
<name>A0A670ZTG5_PSETE</name>
<evidence type="ECO:0000313" key="3">
    <source>
        <dbReference type="Proteomes" id="UP000472273"/>
    </source>
</evidence>
<reference evidence="2" key="2">
    <citation type="submission" date="2025-09" db="UniProtKB">
        <authorList>
            <consortium name="Ensembl"/>
        </authorList>
    </citation>
    <scope>IDENTIFICATION</scope>
</reference>
<dbReference type="Ensembl" id="ENSPTXT00000026889.1">
    <property type="protein sequence ID" value="ENSPTXP00000026083.1"/>
    <property type="gene ID" value="ENSPTXG00000018097.1"/>
</dbReference>
<evidence type="ECO:0000256" key="1">
    <source>
        <dbReference type="SAM" id="MobiDB-lite"/>
    </source>
</evidence>
<organism evidence="2 3">
    <name type="scientific">Pseudonaja textilis</name>
    <name type="common">Eastern brown snake</name>
    <dbReference type="NCBI Taxonomy" id="8673"/>
    <lineage>
        <taxon>Eukaryota</taxon>
        <taxon>Metazoa</taxon>
        <taxon>Chordata</taxon>
        <taxon>Craniata</taxon>
        <taxon>Vertebrata</taxon>
        <taxon>Euteleostomi</taxon>
        <taxon>Lepidosauria</taxon>
        <taxon>Squamata</taxon>
        <taxon>Bifurcata</taxon>
        <taxon>Unidentata</taxon>
        <taxon>Episquamata</taxon>
        <taxon>Toxicofera</taxon>
        <taxon>Serpentes</taxon>
        <taxon>Colubroidea</taxon>
        <taxon>Elapidae</taxon>
        <taxon>Hydrophiinae</taxon>
        <taxon>Pseudonaja</taxon>
    </lineage>
</organism>
<proteinExistence type="predicted"/>
<keyword evidence="3" id="KW-1185">Reference proteome</keyword>
<sequence length="137" mass="15888">MPIPKEHMSSSSSGSDLDRENDTEQTGNSIRTVSSRNNKEDKMFHIVKRAMSTFHHFKVSRDYGEYWMDQGGETKLNRKSFSLYPEQGTLLKEWITDINEVKKQRNNSIRAMSEQISQPSLQKVEGVESRKEHLKPV</sequence>
<feature type="region of interest" description="Disordered" evidence="1">
    <location>
        <begin position="1"/>
        <end position="40"/>
    </location>
</feature>